<dbReference type="OMA" id="IAMSQST"/>
<dbReference type="Gene3D" id="3.40.50.1360">
    <property type="match status" value="1"/>
</dbReference>
<evidence type="ECO:0000259" key="7">
    <source>
        <dbReference type="Pfam" id="PF01182"/>
    </source>
</evidence>
<dbReference type="NCBIfam" id="TIGR01198">
    <property type="entry name" value="pgl"/>
    <property type="match status" value="1"/>
</dbReference>
<evidence type="ECO:0000256" key="6">
    <source>
        <dbReference type="RuleBase" id="RU365095"/>
    </source>
</evidence>
<accession>A0A3P6T7R0</accession>
<dbReference type="FunFam" id="3.40.50.1360:FF:000005">
    <property type="entry name" value="6-phosphogluconolactonase"/>
    <property type="match status" value="1"/>
</dbReference>
<comment type="similarity">
    <text evidence="3 6">Belongs to the glucosamine/galactosamine-6-phosphate isomerase family. 6-phosphogluconolactonase subfamily.</text>
</comment>
<evidence type="ECO:0000256" key="1">
    <source>
        <dbReference type="ARBA" id="ARBA00000832"/>
    </source>
</evidence>
<dbReference type="UniPathway" id="UPA00115">
    <property type="reaction ID" value="UER00409"/>
</dbReference>
<dbReference type="SUPFAM" id="SSF100950">
    <property type="entry name" value="NagB/RpiA/CoA transferase-like"/>
    <property type="match status" value="1"/>
</dbReference>
<proteinExistence type="inferred from homology"/>
<evidence type="ECO:0000256" key="4">
    <source>
        <dbReference type="ARBA" id="ARBA00013198"/>
    </source>
</evidence>
<feature type="domain" description="Glucosamine/galactosamine-6-phosphate isomerase" evidence="7">
    <location>
        <begin position="43"/>
        <end position="260"/>
    </location>
</feature>
<dbReference type="EC" id="3.1.1.31" evidence="4 6"/>
<comment type="pathway">
    <text evidence="2 6">Carbohydrate degradation; pentose phosphate pathway; D-ribulose 5-phosphate from D-glucose 6-phosphate (oxidative stage): step 2/3.</text>
</comment>
<keyword evidence="5 6" id="KW-0378">Hydrolase</keyword>
<dbReference type="STRING" id="42156.A0A3P6T7R0"/>
<reference evidence="8 9" key="1">
    <citation type="submission" date="2018-08" db="EMBL/GenBank/DDBJ databases">
        <authorList>
            <person name="Laetsch R D."/>
            <person name="Stevens L."/>
            <person name="Kumar S."/>
            <person name="Blaxter L. M."/>
        </authorList>
    </citation>
    <scope>NUCLEOTIDE SEQUENCE [LARGE SCALE GENOMIC DNA]</scope>
</reference>
<dbReference type="OrthoDB" id="432544at2759"/>
<dbReference type="InterPro" id="IPR006148">
    <property type="entry name" value="Glc/Gal-6P_isomerase"/>
</dbReference>
<dbReference type="InterPro" id="IPR005900">
    <property type="entry name" value="6-phosphogluconolactonase_DevB"/>
</dbReference>
<dbReference type="GO" id="GO:0017057">
    <property type="term" value="F:6-phosphogluconolactonase activity"/>
    <property type="evidence" value="ECO:0007669"/>
    <property type="project" value="UniProtKB-UniRule"/>
</dbReference>
<protein>
    <recommendedName>
        <fullName evidence="4 6">6-phosphogluconolactonase</fullName>
        <shortName evidence="6">6PGL</shortName>
        <ecNumber evidence="4 6">3.1.1.31</ecNumber>
    </recommendedName>
</protein>
<gene>
    <name evidence="8" type="ORF">NLS_LOCUS5156</name>
</gene>
<dbReference type="AlphaFoldDB" id="A0A3P6T7R0"/>
<dbReference type="Proteomes" id="UP000277928">
    <property type="component" value="Unassembled WGS sequence"/>
</dbReference>
<dbReference type="EMBL" id="UYRX01000369">
    <property type="protein sequence ID" value="VDK81047.1"/>
    <property type="molecule type" value="Genomic_DNA"/>
</dbReference>
<organism evidence="8 9">
    <name type="scientific">Litomosoides sigmodontis</name>
    <name type="common">Filarial nematode worm</name>
    <dbReference type="NCBI Taxonomy" id="42156"/>
    <lineage>
        <taxon>Eukaryota</taxon>
        <taxon>Metazoa</taxon>
        <taxon>Ecdysozoa</taxon>
        <taxon>Nematoda</taxon>
        <taxon>Chromadorea</taxon>
        <taxon>Rhabditida</taxon>
        <taxon>Spirurina</taxon>
        <taxon>Spiruromorpha</taxon>
        <taxon>Filarioidea</taxon>
        <taxon>Onchocercidae</taxon>
        <taxon>Litomosoides</taxon>
    </lineage>
</organism>
<comment type="function">
    <text evidence="6">Hydrolysis of 6-phosphogluconolactone to 6-phosphogluconate.</text>
</comment>
<dbReference type="InterPro" id="IPR039104">
    <property type="entry name" value="6PGL"/>
</dbReference>
<dbReference type="GO" id="GO:0006098">
    <property type="term" value="P:pentose-phosphate shunt"/>
    <property type="evidence" value="ECO:0007669"/>
    <property type="project" value="UniProtKB-UniPathway"/>
</dbReference>
<sequence length="277" mass="30848">MTDFTVLEYFEVNSDSNLICHRWKEMLDSDAEINGRKIVVTEDATDLDEKLGLYLTEILKKAITERDAAKIALSGGSMPPMVAPLLARLKDIDWSKVRIFVADERMVPLSDNDSNTGAYTKVLPSDIIQSFVSYGPVDNTALCAKNYEAQIYRCTTETDEGWPVFDLLLLGIGPDGHTCSLFPGHAVLKENVKWVAEVEDSPKPPPRRITLTLPVINHARYVAFICTGKNKGKLIREIIDDQNSSYPAAMVKPKSGKTFWFLDKEAFAACGISTNRL</sequence>
<evidence type="ECO:0000313" key="9">
    <source>
        <dbReference type="Proteomes" id="UP000277928"/>
    </source>
</evidence>
<dbReference type="CDD" id="cd01400">
    <property type="entry name" value="6PGL"/>
    <property type="match status" value="1"/>
</dbReference>
<dbReference type="PANTHER" id="PTHR11054">
    <property type="entry name" value="6-PHOSPHOGLUCONOLACTONASE"/>
    <property type="match status" value="1"/>
</dbReference>
<keyword evidence="9" id="KW-1185">Reference proteome</keyword>
<evidence type="ECO:0000313" key="8">
    <source>
        <dbReference type="EMBL" id="VDK81047.1"/>
    </source>
</evidence>
<dbReference type="GO" id="GO:0005975">
    <property type="term" value="P:carbohydrate metabolic process"/>
    <property type="evidence" value="ECO:0007669"/>
    <property type="project" value="UniProtKB-UniRule"/>
</dbReference>
<evidence type="ECO:0000256" key="3">
    <source>
        <dbReference type="ARBA" id="ARBA00010662"/>
    </source>
</evidence>
<dbReference type="Pfam" id="PF01182">
    <property type="entry name" value="Glucosamine_iso"/>
    <property type="match status" value="1"/>
</dbReference>
<name>A0A3P6T7R0_LITSI</name>
<dbReference type="InterPro" id="IPR037171">
    <property type="entry name" value="NagB/RpiA_transferase-like"/>
</dbReference>
<evidence type="ECO:0000256" key="5">
    <source>
        <dbReference type="ARBA" id="ARBA00022801"/>
    </source>
</evidence>
<evidence type="ECO:0000256" key="2">
    <source>
        <dbReference type="ARBA" id="ARBA00004961"/>
    </source>
</evidence>
<dbReference type="PANTHER" id="PTHR11054:SF0">
    <property type="entry name" value="6-PHOSPHOGLUCONOLACTONASE"/>
    <property type="match status" value="1"/>
</dbReference>
<comment type="catalytic activity">
    <reaction evidence="1 6">
        <text>6-phospho-D-glucono-1,5-lactone + H2O = 6-phospho-D-gluconate + H(+)</text>
        <dbReference type="Rhea" id="RHEA:12556"/>
        <dbReference type="ChEBI" id="CHEBI:15377"/>
        <dbReference type="ChEBI" id="CHEBI:15378"/>
        <dbReference type="ChEBI" id="CHEBI:57955"/>
        <dbReference type="ChEBI" id="CHEBI:58759"/>
        <dbReference type="EC" id="3.1.1.31"/>
    </reaction>
</comment>